<evidence type="ECO:0000313" key="2">
    <source>
        <dbReference type="EMBL" id="RKQ16346.1"/>
    </source>
</evidence>
<dbReference type="AlphaFoldDB" id="A0A494Z1E0"/>
<gene>
    <name evidence="2" type="ORF">D8M05_07655</name>
</gene>
<keyword evidence="3" id="KW-1185">Reference proteome</keyword>
<keyword evidence="1" id="KW-0472">Membrane</keyword>
<dbReference type="RefSeq" id="WP_121130304.1">
    <property type="nucleotide sequence ID" value="NZ_JBHUFK010000007.1"/>
</dbReference>
<name>A0A494Z1E0_9BACI</name>
<organism evidence="2 3">
    <name type="scientific">Oceanobacillus bengalensis</name>
    <dbReference type="NCBI Taxonomy" id="1435466"/>
    <lineage>
        <taxon>Bacteria</taxon>
        <taxon>Bacillati</taxon>
        <taxon>Bacillota</taxon>
        <taxon>Bacilli</taxon>
        <taxon>Bacillales</taxon>
        <taxon>Bacillaceae</taxon>
        <taxon>Oceanobacillus</taxon>
    </lineage>
</organism>
<dbReference type="Proteomes" id="UP000281813">
    <property type="component" value="Unassembled WGS sequence"/>
</dbReference>
<dbReference type="OrthoDB" id="2679959at2"/>
<feature type="transmembrane region" description="Helical" evidence="1">
    <location>
        <begin position="32"/>
        <end position="51"/>
    </location>
</feature>
<proteinExistence type="predicted"/>
<feature type="transmembrane region" description="Helical" evidence="1">
    <location>
        <begin position="7"/>
        <end position="26"/>
    </location>
</feature>
<protein>
    <submittedName>
        <fullName evidence="2">Uncharacterized protein</fullName>
    </submittedName>
</protein>
<keyword evidence="1" id="KW-0812">Transmembrane</keyword>
<sequence length="59" mass="6604">MKNIDVPMLLLALLVIIMFSGVSFAIALRSIWFILLFLILGFGTMGYGLSLKRKRKSDA</sequence>
<dbReference type="Pfam" id="PF17259">
    <property type="entry name" value="DUF5325"/>
    <property type="match status" value="1"/>
</dbReference>
<comment type="caution">
    <text evidence="2">The sequence shown here is derived from an EMBL/GenBank/DDBJ whole genome shotgun (WGS) entry which is preliminary data.</text>
</comment>
<accession>A0A494Z1E0</accession>
<dbReference type="InterPro" id="IPR035211">
    <property type="entry name" value="DUF5325"/>
</dbReference>
<keyword evidence="1" id="KW-1133">Transmembrane helix</keyword>
<evidence type="ECO:0000313" key="3">
    <source>
        <dbReference type="Proteomes" id="UP000281813"/>
    </source>
</evidence>
<dbReference type="EMBL" id="RBZO01000009">
    <property type="protein sequence ID" value="RKQ16346.1"/>
    <property type="molecule type" value="Genomic_DNA"/>
</dbReference>
<reference evidence="2 3" key="1">
    <citation type="journal article" date="2015" name="Antonie Van Leeuwenhoek">
        <title>Oceanobacillus bengalensis sp. nov., a bacterium isolated from seawater of the Bay of Bengal.</title>
        <authorList>
            <person name="Yongchang O."/>
            <person name="Xiang W."/>
            <person name="Wang G."/>
        </authorList>
    </citation>
    <scope>NUCLEOTIDE SEQUENCE [LARGE SCALE GENOMIC DNA]</scope>
    <source>
        <strain evidence="2 3">MCCC 1K00260</strain>
    </source>
</reference>
<evidence type="ECO:0000256" key="1">
    <source>
        <dbReference type="SAM" id="Phobius"/>
    </source>
</evidence>